<feature type="region of interest" description="Disordered" evidence="1">
    <location>
        <begin position="184"/>
        <end position="211"/>
    </location>
</feature>
<sequence length="447" mass="49457">MFKLGILNNPQVYSEERIKSNSVAGPRQQNLINVNSNHPHSHLHNHTNYNHYDHHHLHKQSNDGFLGVSLRTSRSLSSQSTSSSYSTSSSSSSSSSSSPSSIGPNCSIVGDSLVSSPTSTTTTTTITTSSTISSSTSRKSSSLWLDQNKSNNSIMISPIKIPMLFTNQRNKQTISMYKFINSKGKQHTRETNGIGNGYHNHHHHNHDHVTSNGTIRGRKNFQNNLVNDSVANGVGYVDDDYVLKPPRYVTSNHNFYKKRISAIDKIQEELKEMKLREDELRSLRIRGLSYPNLNSICDEDFTSDDQTIASSSEENKDSFHSRYSSNPDLLQHPLGTLDIDVSSTSSSSSPPSTSSTENDNHPTQSNGNTSSLSSMHNLDEPLKIDEIDCGLKIGGPRRKIPLIAIWEQKIQEKQIKTITTTITTITTTMTATKTATMTTSTRNGNSD</sequence>
<feature type="compositionally biased region" description="Low complexity" evidence="1">
    <location>
        <begin position="342"/>
        <end position="356"/>
    </location>
</feature>
<reference evidence="3" key="3">
    <citation type="submission" date="2022-06" db="UniProtKB">
        <authorList>
            <consortium name="EnsemblMetazoa"/>
        </authorList>
    </citation>
    <scope>IDENTIFICATION</scope>
</reference>
<feature type="compositionally biased region" description="Low complexity" evidence="1">
    <location>
        <begin position="115"/>
        <end position="142"/>
    </location>
</feature>
<evidence type="ECO:0000313" key="4">
    <source>
        <dbReference type="Proteomes" id="UP000070412"/>
    </source>
</evidence>
<feature type="compositionally biased region" description="Low complexity" evidence="1">
    <location>
        <begin position="77"/>
        <end position="101"/>
    </location>
</feature>
<dbReference type="AlphaFoldDB" id="A0A834R772"/>
<dbReference type="Proteomes" id="UP000070412">
    <property type="component" value="Unassembled WGS sequence"/>
</dbReference>
<feature type="compositionally biased region" description="Polar residues" evidence="1">
    <location>
        <begin position="361"/>
        <end position="376"/>
    </location>
</feature>
<reference evidence="2" key="2">
    <citation type="submission" date="2020-01" db="EMBL/GenBank/DDBJ databases">
        <authorList>
            <person name="Korhonen P.K.K."/>
            <person name="Guangxu M.G."/>
            <person name="Wang T.W."/>
            <person name="Stroehlein A.J.S."/>
            <person name="Young N.D."/>
            <person name="Ang C.-S.A."/>
            <person name="Fernando D.W.F."/>
            <person name="Lu H.L."/>
            <person name="Taylor S.T."/>
            <person name="Ehtesham M.E.M."/>
            <person name="Najaraj S.H.N."/>
            <person name="Harsha G.H.G."/>
            <person name="Madugundu A.M."/>
            <person name="Renuse S.R."/>
            <person name="Holt D.H."/>
            <person name="Pandey A.P."/>
            <person name="Papenfuss A.P."/>
            <person name="Gasser R.B.G."/>
            <person name="Fischer K.F."/>
        </authorList>
    </citation>
    <scope>NUCLEOTIDE SEQUENCE</scope>
    <source>
        <strain evidence="2">SSS_KF_BRIS2020</strain>
    </source>
</reference>
<dbReference type="OrthoDB" id="6512841at2759"/>
<evidence type="ECO:0000256" key="1">
    <source>
        <dbReference type="SAM" id="MobiDB-lite"/>
    </source>
</evidence>
<reference evidence="4" key="1">
    <citation type="journal article" date="2020" name="PLoS Negl. Trop. Dis.">
        <title>High-quality nuclear genome for Sarcoptes scabiei-A critical resource for a neglected parasite.</title>
        <authorList>
            <person name="Korhonen P.K."/>
            <person name="Gasser R.B."/>
            <person name="Ma G."/>
            <person name="Wang T."/>
            <person name="Stroehlein A.J."/>
            <person name="Young N.D."/>
            <person name="Ang C.S."/>
            <person name="Fernando D.D."/>
            <person name="Lu H.C."/>
            <person name="Taylor S."/>
            <person name="Reynolds S.L."/>
            <person name="Mofiz E."/>
            <person name="Najaraj S.H."/>
            <person name="Gowda H."/>
            <person name="Madugundu A."/>
            <person name="Renuse S."/>
            <person name="Holt D."/>
            <person name="Pandey A."/>
            <person name="Papenfuss A.T."/>
            <person name="Fischer K."/>
        </authorList>
    </citation>
    <scope>NUCLEOTIDE SEQUENCE [LARGE SCALE GENOMIC DNA]</scope>
</reference>
<feature type="region of interest" description="Disordered" evidence="1">
    <location>
        <begin position="305"/>
        <end position="376"/>
    </location>
</feature>
<organism evidence="2">
    <name type="scientific">Sarcoptes scabiei</name>
    <name type="common">Itch mite</name>
    <name type="synonym">Acarus scabiei</name>
    <dbReference type="NCBI Taxonomy" id="52283"/>
    <lineage>
        <taxon>Eukaryota</taxon>
        <taxon>Metazoa</taxon>
        <taxon>Ecdysozoa</taxon>
        <taxon>Arthropoda</taxon>
        <taxon>Chelicerata</taxon>
        <taxon>Arachnida</taxon>
        <taxon>Acari</taxon>
        <taxon>Acariformes</taxon>
        <taxon>Sarcoptiformes</taxon>
        <taxon>Astigmata</taxon>
        <taxon>Psoroptidia</taxon>
        <taxon>Sarcoptoidea</taxon>
        <taxon>Sarcoptidae</taxon>
        <taxon>Sarcoptinae</taxon>
        <taxon>Sarcoptes</taxon>
    </lineage>
</organism>
<feature type="region of interest" description="Disordered" evidence="1">
    <location>
        <begin position="77"/>
        <end position="143"/>
    </location>
</feature>
<protein>
    <submittedName>
        <fullName evidence="2 3">Uncharacterized protein</fullName>
    </submittedName>
</protein>
<evidence type="ECO:0000313" key="3">
    <source>
        <dbReference type="EnsemblMetazoa" id="KAF7491582.1"/>
    </source>
</evidence>
<dbReference type="EMBL" id="WVUK01000059">
    <property type="protein sequence ID" value="KAF7491582.1"/>
    <property type="molecule type" value="Genomic_DNA"/>
</dbReference>
<proteinExistence type="predicted"/>
<feature type="region of interest" description="Disordered" evidence="1">
    <location>
        <begin position="31"/>
        <end position="60"/>
    </location>
</feature>
<keyword evidence="4" id="KW-1185">Reference proteome</keyword>
<name>A0A834R772_SARSC</name>
<gene>
    <name evidence="2" type="ORF">SSS_4986</name>
</gene>
<evidence type="ECO:0000313" key="2">
    <source>
        <dbReference type="EMBL" id="KAF7491582.1"/>
    </source>
</evidence>
<accession>A0A834R772</accession>
<dbReference type="EnsemblMetazoa" id="SSS_4986s_mrna">
    <property type="protein sequence ID" value="KAF7491582.1"/>
    <property type="gene ID" value="SSS_4986"/>
</dbReference>